<feature type="domain" description="Zn(2)-C6 fungal-type" evidence="15">
    <location>
        <begin position="588"/>
        <end position="617"/>
    </location>
</feature>
<comment type="subcellular location">
    <subcellularLocation>
        <location evidence="2">Bud neck</location>
    </subcellularLocation>
    <subcellularLocation>
        <location evidence="3">Cytoplasm</location>
    </subcellularLocation>
    <subcellularLocation>
        <location evidence="1">Nucleus</location>
    </subcellularLocation>
</comment>
<dbReference type="SUPFAM" id="SSF89009">
    <property type="entry name" value="GAT-like domain"/>
    <property type="match status" value="1"/>
</dbReference>
<dbReference type="GO" id="GO:0005634">
    <property type="term" value="C:nucleus"/>
    <property type="evidence" value="ECO:0007669"/>
    <property type="project" value="UniProtKB-SubCell"/>
</dbReference>
<feature type="compositionally biased region" description="Polar residues" evidence="14">
    <location>
        <begin position="365"/>
        <end position="375"/>
    </location>
</feature>
<keyword evidence="10" id="KW-0539">Nucleus</keyword>
<dbReference type="PANTHER" id="PTHR47782:SF1">
    <property type="entry name" value="PYRIMIDINE PATHWAY REGULATORY PROTEIN 1"/>
    <property type="match status" value="1"/>
</dbReference>
<feature type="region of interest" description="Disordered" evidence="14">
    <location>
        <begin position="405"/>
        <end position="490"/>
    </location>
</feature>
<evidence type="ECO:0000256" key="8">
    <source>
        <dbReference type="ARBA" id="ARBA00023125"/>
    </source>
</evidence>
<feature type="region of interest" description="Disordered" evidence="14">
    <location>
        <begin position="343"/>
        <end position="375"/>
    </location>
</feature>
<keyword evidence="5" id="KW-0479">Metal-binding</keyword>
<dbReference type="GO" id="GO:0005935">
    <property type="term" value="C:cellular bud neck"/>
    <property type="evidence" value="ECO:0007669"/>
    <property type="project" value="UniProtKB-SubCell"/>
</dbReference>
<keyword evidence="8" id="KW-0238">DNA-binding</keyword>
<dbReference type="GO" id="GO:0030276">
    <property type="term" value="F:clathrin binding"/>
    <property type="evidence" value="ECO:0007669"/>
    <property type="project" value="InterPro"/>
</dbReference>
<feature type="compositionally biased region" description="Polar residues" evidence="14">
    <location>
        <begin position="446"/>
        <end position="464"/>
    </location>
</feature>
<dbReference type="InterPro" id="IPR011417">
    <property type="entry name" value="ANTH_dom"/>
</dbReference>
<comment type="subunit">
    <text evidence="13">Interacts with PAN1 and the clathrin heavy and light chains CHC1 and CLC1.</text>
</comment>
<dbReference type="EMBL" id="MPUK01000013">
    <property type="protein sequence ID" value="ONH65171.1"/>
    <property type="molecule type" value="Genomic_DNA"/>
</dbReference>
<feature type="compositionally biased region" description="Low complexity" evidence="14">
    <location>
        <begin position="264"/>
        <end position="285"/>
    </location>
</feature>
<comment type="function">
    <text evidence="11">Involved in endocytosis and clathrin cage assembly.</text>
</comment>
<dbReference type="GO" id="GO:0045944">
    <property type="term" value="P:positive regulation of transcription by RNA polymerase II"/>
    <property type="evidence" value="ECO:0007669"/>
    <property type="project" value="TreeGrafter"/>
</dbReference>
<organism evidence="17 18">
    <name type="scientific">Cyberlindnera fabianii</name>
    <name type="common">Yeast</name>
    <name type="synonym">Hansenula fabianii</name>
    <dbReference type="NCBI Taxonomy" id="36022"/>
    <lineage>
        <taxon>Eukaryota</taxon>
        <taxon>Fungi</taxon>
        <taxon>Dikarya</taxon>
        <taxon>Ascomycota</taxon>
        <taxon>Saccharomycotina</taxon>
        <taxon>Saccharomycetes</taxon>
        <taxon>Phaffomycetales</taxon>
        <taxon>Phaffomycetaceae</taxon>
        <taxon>Cyberlindnera</taxon>
    </lineage>
</organism>
<feature type="compositionally biased region" description="Polar residues" evidence="14">
    <location>
        <begin position="471"/>
        <end position="490"/>
    </location>
</feature>
<feature type="domain" description="ENTH" evidence="16">
    <location>
        <begin position="1"/>
        <end position="87"/>
    </location>
</feature>
<evidence type="ECO:0000256" key="6">
    <source>
        <dbReference type="ARBA" id="ARBA00022833"/>
    </source>
</evidence>
<gene>
    <name evidence="17" type="ORF">BON22_4949</name>
</gene>
<evidence type="ECO:0000256" key="11">
    <source>
        <dbReference type="ARBA" id="ARBA00058079"/>
    </source>
</evidence>
<dbReference type="GO" id="GO:0000981">
    <property type="term" value="F:DNA-binding transcription factor activity, RNA polymerase II-specific"/>
    <property type="evidence" value="ECO:0007669"/>
    <property type="project" value="InterPro"/>
</dbReference>
<dbReference type="SUPFAM" id="SSF57701">
    <property type="entry name" value="Zn2/Cys6 DNA-binding domain"/>
    <property type="match status" value="1"/>
</dbReference>
<dbReference type="Gene3D" id="1.20.58.150">
    <property type="entry name" value="ANTH domain"/>
    <property type="match status" value="1"/>
</dbReference>
<keyword evidence="18" id="KW-1185">Reference proteome</keyword>
<dbReference type="GO" id="GO:0030136">
    <property type="term" value="C:clathrin-coated vesicle"/>
    <property type="evidence" value="ECO:0007669"/>
    <property type="project" value="InterPro"/>
</dbReference>
<keyword evidence="4" id="KW-0963">Cytoplasm</keyword>
<dbReference type="PANTHER" id="PTHR47782">
    <property type="entry name" value="ZN(II)2CYS6 TRANSCRIPTION FACTOR (EUROFUNG)-RELATED"/>
    <property type="match status" value="1"/>
</dbReference>
<dbReference type="FunFam" id="1.20.58.150:FF:000004">
    <property type="entry name" value="ENTH domain protein"/>
    <property type="match status" value="1"/>
</dbReference>
<evidence type="ECO:0000259" key="15">
    <source>
        <dbReference type="PROSITE" id="PS50048"/>
    </source>
</evidence>
<keyword evidence="9" id="KW-0804">Transcription</keyword>
<dbReference type="InterPro" id="IPR007219">
    <property type="entry name" value="XnlR_reg_dom"/>
</dbReference>
<dbReference type="CDD" id="cd12148">
    <property type="entry name" value="fungal_TF_MHR"/>
    <property type="match status" value="1"/>
</dbReference>
<dbReference type="InterPro" id="IPR008942">
    <property type="entry name" value="ENTH_VHS"/>
</dbReference>
<name>A0A1V2L286_CYBFA</name>
<feature type="compositionally biased region" description="Low complexity" evidence="14">
    <location>
        <begin position="344"/>
        <end position="364"/>
    </location>
</feature>
<evidence type="ECO:0000256" key="13">
    <source>
        <dbReference type="ARBA" id="ARBA00061916"/>
    </source>
</evidence>
<dbReference type="InterPro" id="IPR001138">
    <property type="entry name" value="Zn2Cys6_DnaBD"/>
</dbReference>
<evidence type="ECO:0000256" key="14">
    <source>
        <dbReference type="SAM" id="MobiDB-lite"/>
    </source>
</evidence>
<comment type="similarity">
    <text evidence="12">Belongs to the AP180 family.</text>
</comment>
<dbReference type="Proteomes" id="UP000189513">
    <property type="component" value="Unassembled WGS sequence"/>
</dbReference>
<dbReference type="STRING" id="36022.A0A1V2L286"/>
<evidence type="ECO:0000256" key="7">
    <source>
        <dbReference type="ARBA" id="ARBA00023015"/>
    </source>
</evidence>
<feature type="region of interest" description="Disordered" evidence="14">
    <location>
        <begin position="247"/>
        <end position="285"/>
    </location>
</feature>
<dbReference type="SMART" id="SM00066">
    <property type="entry name" value="GAL4"/>
    <property type="match status" value="1"/>
</dbReference>
<dbReference type="InterPro" id="IPR036864">
    <property type="entry name" value="Zn2-C6_fun-type_DNA-bd_sf"/>
</dbReference>
<dbReference type="GO" id="GO:0006351">
    <property type="term" value="P:DNA-templated transcription"/>
    <property type="evidence" value="ECO:0007669"/>
    <property type="project" value="InterPro"/>
</dbReference>
<dbReference type="CDD" id="cd00067">
    <property type="entry name" value="GAL4"/>
    <property type="match status" value="1"/>
</dbReference>
<dbReference type="GO" id="GO:0048268">
    <property type="term" value="P:clathrin coat assembly"/>
    <property type="evidence" value="ECO:0007669"/>
    <property type="project" value="InterPro"/>
</dbReference>
<dbReference type="CDD" id="cd14723">
    <property type="entry name" value="ZIP_Ppr1"/>
    <property type="match status" value="1"/>
</dbReference>
<evidence type="ECO:0000256" key="2">
    <source>
        <dbReference type="ARBA" id="ARBA00004266"/>
    </source>
</evidence>
<evidence type="ECO:0000259" key="16">
    <source>
        <dbReference type="PROSITE" id="PS50942"/>
    </source>
</evidence>
<accession>A0A1V2L286</accession>
<evidence type="ECO:0000313" key="17">
    <source>
        <dbReference type="EMBL" id="ONH65171.1"/>
    </source>
</evidence>
<dbReference type="GO" id="GO:0008270">
    <property type="term" value="F:zinc ion binding"/>
    <property type="evidence" value="ECO:0007669"/>
    <property type="project" value="InterPro"/>
</dbReference>
<evidence type="ECO:0000313" key="18">
    <source>
        <dbReference type="Proteomes" id="UP000189513"/>
    </source>
</evidence>
<feature type="region of interest" description="Disordered" evidence="14">
    <location>
        <begin position="660"/>
        <end position="689"/>
    </location>
</feature>
<dbReference type="Pfam" id="PF00172">
    <property type="entry name" value="Zn_clus"/>
    <property type="match status" value="1"/>
</dbReference>
<proteinExistence type="inferred from homology"/>
<dbReference type="Pfam" id="PF04082">
    <property type="entry name" value="Fungal_trans"/>
    <property type="match status" value="1"/>
</dbReference>
<dbReference type="GO" id="GO:0043565">
    <property type="term" value="F:sequence-specific DNA binding"/>
    <property type="evidence" value="ECO:0007669"/>
    <property type="project" value="TreeGrafter"/>
</dbReference>
<dbReference type="GO" id="GO:0005545">
    <property type="term" value="F:1-phosphatidylinositol binding"/>
    <property type="evidence" value="ECO:0007669"/>
    <property type="project" value="InterPro"/>
</dbReference>
<evidence type="ECO:0000256" key="12">
    <source>
        <dbReference type="ARBA" id="ARBA00061059"/>
    </source>
</evidence>
<comment type="caution">
    <text evidence="17">The sequence shown here is derived from an EMBL/GenBank/DDBJ whole genome shotgun (WGS) entry which is preliminary data.</text>
</comment>
<dbReference type="Gene3D" id="4.10.240.10">
    <property type="entry name" value="Zn(2)-C6 fungal-type DNA-binding domain"/>
    <property type="match status" value="1"/>
</dbReference>
<dbReference type="PROSITE" id="PS50048">
    <property type="entry name" value="ZN2_CY6_FUNGAL_2"/>
    <property type="match status" value="1"/>
</dbReference>
<dbReference type="GO" id="GO:0016192">
    <property type="term" value="P:vesicle-mediated transport"/>
    <property type="evidence" value="ECO:0007669"/>
    <property type="project" value="UniProtKB-ARBA"/>
</dbReference>
<dbReference type="PROSITE" id="PS00463">
    <property type="entry name" value="ZN2_CY6_FUNGAL_1"/>
    <property type="match status" value="1"/>
</dbReference>
<evidence type="ECO:0000256" key="5">
    <source>
        <dbReference type="ARBA" id="ARBA00022723"/>
    </source>
</evidence>
<dbReference type="InterPro" id="IPR052202">
    <property type="entry name" value="Yeast_MetPath_Reg"/>
</dbReference>
<evidence type="ECO:0000256" key="1">
    <source>
        <dbReference type="ARBA" id="ARBA00004123"/>
    </source>
</evidence>
<reference evidence="18" key="1">
    <citation type="journal article" date="2017" name="Genome Announc.">
        <title>Genome sequences of Cyberlindnera fabianii 65, Pichia kudriavzevii 129, and Saccharomyces cerevisiae 131 isolated from fermented masau fruits in Zimbabwe.</title>
        <authorList>
            <person name="van Rijswijck I.M.H."/>
            <person name="Derks M.F.L."/>
            <person name="Abee T."/>
            <person name="de Ridder D."/>
            <person name="Smid E.J."/>
        </authorList>
    </citation>
    <scope>NUCLEOTIDE SEQUENCE [LARGE SCALE GENOMIC DNA]</scope>
    <source>
        <strain evidence="18">65</strain>
    </source>
</reference>
<feature type="compositionally biased region" description="Low complexity" evidence="14">
    <location>
        <begin position="406"/>
        <end position="438"/>
    </location>
</feature>
<dbReference type="Pfam" id="PF07651">
    <property type="entry name" value="ANTH"/>
    <property type="match status" value="1"/>
</dbReference>
<evidence type="ECO:0000256" key="10">
    <source>
        <dbReference type="ARBA" id="ARBA00023242"/>
    </source>
</evidence>
<dbReference type="OMA" id="AFIRIEW"/>
<dbReference type="SMART" id="SM00906">
    <property type="entry name" value="Fungal_trans"/>
    <property type="match status" value="1"/>
</dbReference>
<evidence type="ECO:0000256" key="4">
    <source>
        <dbReference type="ARBA" id="ARBA00022490"/>
    </source>
</evidence>
<dbReference type="InterPro" id="IPR013809">
    <property type="entry name" value="ENTH"/>
</dbReference>
<evidence type="ECO:0000256" key="3">
    <source>
        <dbReference type="ARBA" id="ARBA00004496"/>
    </source>
</evidence>
<sequence>MTTYEKIVKGRLDDSAWSIVYKALLVIHIMIREGESDVTLRYLSSRQDYFNLHHIKAIGTADARSLLRYAKYIAIRAREYSSTNVDYVRDEQRSNKREGGTLRQLSVDKGLLRQVESVEKQIRGLLNCKFNESEINNEIVLTCFRMLVNDLLCLYQALNEGVINILEHYFEMSKYDAERALEIYKVFVELTTDVVSYLRTAKHLEYATKLHVPTIRHAPTALAKSLEEYLRDENFELNRSQYLAEKEYSSNGSKPMGKTVGTTQQQQQQQQKQQQNQNQHQPVQAQAPIQPLTQTNTVNPWAAQFGQMSLQPLQVQFTQGAQGVTGLQPQHTNNPFLTMQSQPTQTAFPQIHQQQTQQSQPQLQNSGTGFSTVPSSSIVPAFTGAGFGGYTPGTLQQQATGNPFLQQQDAQQASQQQQQQQQQPQFTQQQTQQQQAEQLPKLVASKTGNNPFSLNYKTNSTGTSAPGGLQPQPTNNPFAATSTVNAEKSQTFTGPVTAQATGTNPFMKQSYTSNLEMSVMSRKRKHSEEDAGSIAGPDTEFVGALSMGHAASGTTAATGSTVIGTGAGTGTGTRTSSSIIGISRTIAACQRCRQKKTKCDQQFPSCGRCLKAGVDCVGLDPATGREVPRSYVISLENRISHLESLLLQNGIDKDGNVMMQSRQHSKPTSPIENNLVAKPSPARSISSATSANADSIGSSLKMALPNNNDTSSLSFYIGDSSGISFAKLLFTAVNFNPGSINENNSITTRVPLNENDSELMASLPSKSAAEYFVKSYFEQSNTQLPLTHREYFIDNYFKPVYGNLSPNLKLAANYTKMNVDTSPINEEDTWYYQYTKNGMSVSTLADTPERFHKPMFFLNMVFAIASSINLLHYTPETSNSYKQQAMVFAESTYQSEDRLECLHGLLMLTLYSVMRPSTPGVWYMLGTSLRLCVDLGLHTEKLNNQFTPFVKDVRRRLFWCAYSLDRQVCVYLGRPFGIPEESISTKFPVELDDCLINVDEDEDFTNSSNSLPTYKTISLNFFKIRRIQAEILQVLYFTSSTLPRFYNSLNDWKLKIDNQLEHWFKTIPLKSSRKCNCDFNFEFFKLNYYHTKLLLFGVTPKNSKPNNNTLRIIFESSKGIMNSYIELYKAEAVNYTWSAVHNLFMAGTSFFYSIYNSSENLISLDEFEAITTTVMEVLQSLVKSCEVATSTVEIFEILSLAISRLKFEATDQDGRFGVSFLGSTDINDIERFFEALNDKSPPKDAIGIDNFHDLQTPVPMEPVPSASPYPAYMQQTNSGSGSTPQYQDNGGFQAPPPIRDHRGILNASLEENYPSLSTPPGTGGVNDYISSQDFEQQRIFELMNQVSSETIYRQLFGQQSFTG</sequence>
<dbReference type="InterPro" id="IPR014712">
    <property type="entry name" value="ANTH_dom_sf"/>
</dbReference>
<dbReference type="VEuPathDB" id="FungiDB:BON22_4949"/>
<dbReference type="Gene3D" id="1.25.40.90">
    <property type="match status" value="1"/>
</dbReference>
<keyword evidence="7" id="KW-0805">Transcription regulation</keyword>
<protein>
    <submittedName>
        <fullName evidence="17">Pyrimidine pathway regulatory protein 1</fullName>
    </submittedName>
</protein>
<dbReference type="PROSITE" id="PS50942">
    <property type="entry name" value="ENTH"/>
    <property type="match status" value="1"/>
</dbReference>
<keyword evidence="6" id="KW-0862">Zinc</keyword>
<evidence type="ECO:0000256" key="9">
    <source>
        <dbReference type="ARBA" id="ARBA00023163"/>
    </source>
</evidence>
<feature type="compositionally biased region" description="Polar residues" evidence="14">
    <location>
        <begin position="660"/>
        <end position="672"/>
    </location>
</feature>
<dbReference type="SUPFAM" id="SSF48464">
    <property type="entry name" value="ENTH/VHS domain"/>
    <property type="match status" value="1"/>
</dbReference>